<evidence type="ECO:0000313" key="2">
    <source>
        <dbReference type="EMBL" id="OGZ72627.1"/>
    </source>
</evidence>
<dbReference type="AlphaFoldDB" id="A0A1G2IDE8"/>
<proteinExistence type="predicted"/>
<protein>
    <recommendedName>
        <fullName evidence="4">DUF5667 domain-containing protein</fullName>
    </recommendedName>
</protein>
<name>A0A1G2IDE8_9BACT</name>
<comment type="caution">
    <text evidence="2">The sequence shown here is derived from an EMBL/GenBank/DDBJ whole genome shotgun (WGS) entry which is preliminary data.</text>
</comment>
<organism evidence="2 3">
    <name type="scientific">Candidatus Staskawiczbacteria bacterium RIFCSPLOWO2_01_FULL_38_12b</name>
    <dbReference type="NCBI Taxonomy" id="1802214"/>
    <lineage>
        <taxon>Bacteria</taxon>
        <taxon>Candidatus Staskawicziibacteriota</taxon>
    </lineage>
</organism>
<dbReference type="Proteomes" id="UP000176774">
    <property type="component" value="Unassembled WGS sequence"/>
</dbReference>
<dbReference type="EMBL" id="MHPA01000023">
    <property type="protein sequence ID" value="OGZ72627.1"/>
    <property type="molecule type" value="Genomic_DNA"/>
</dbReference>
<evidence type="ECO:0000256" key="1">
    <source>
        <dbReference type="SAM" id="SignalP"/>
    </source>
</evidence>
<evidence type="ECO:0000313" key="3">
    <source>
        <dbReference type="Proteomes" id="UP000176774"/>
    </source>
</evidence>
<feature type="chain" id="PRO_5009583235" description="DUF5667 domain-containing protein" evidence="1">
    <location>
        <begin position="21"/>
        <end position="163"/>
    </location>
</feature>
<feature type="signal peptide" evidence="1">
    <location>
        <begin position="1"/>
        <end position="20"/>
    </location>
</feature>
<keyword evidence="1" id="KW-0732">Signal</keyword>
<accession>A0A1G2IDE8</accession>
<sequence length="163" mass="18607">MGRFSIAVTCLLLICVLSMAQQLPTINIEANAFEAIQIVSKLKGVKAKIVITSRKMKSFAFLGKGEEAKVEMLANMGKFAETYADVIVAIQYEMAKKNPKMLKRLKDVASVPEGKRMNATMTVLEEYMGIKADSQFFFERAEKVYWEWLKRDKRITILKEKKK</sequence>
<gene>
    <name evidence="2" type="ORF">A2908_04580</name>
</gene>
<evidence type="ECO:0008006" key="4">
    <source>
        <dbReference type="Google" id="ProtNLM"/>
    </source>
</evidence>
<reference evidence="2 3" key="1">
    <citation type="journal article" date="2016" name="Nat. Commun.">
        <title>Thousands of microbial genomes shed light on interconnected biogeochemical processes in an aquifer system.</title>
        <authorList>
            <person name="Anantharaman K."/>
            <person name="Brown C.T."/>
            <person name="Hug L.A."/>
            <person name="Sharon I."/>
            <person name="Castelle C.J."/>
            <person name="Probst A.J."/>
            <person name="Thomas B.C."/>
            <person name="Singh A."/>
            <person name="Wilkins M.J."/>
            <person name="Karaoz U."/>
            <person name="Brodie E.L."/>
            <person name="Williams K.H."/>
            <person name="Hubbard S.S."/>
            <person name="Banfield J.F."/>
        </authorList>
    </citation>
    <scope>NUCLEOTIDE SEQUENCE [LARGE SCALE GENOMIC DNA]</scope>
</reference>